<dbReference type="OrthoDB" id="9801795at2"/>
<dbReference type="SUPFAM" id="SSF100950">
    <property type="entry name" value="NagB/RpiA/CoA transferase-like"/>
    <property type="match status" value="1"/>
</dbReference>
<dbReference type="PANTHER" id="PTHR21432:SF20">
    <property type="entry name" value="ACETYL-COA HYDROLASE"/>
    <property type="match status" value="1"/>
</dbReference>
<evidence type="ECO:0000313" key="2">
    <source>
        <dbReference type="EMBL" id="SFD94547.1"/>
    </source>
</evidence>
<dbReference type="Gene3D" id="3.40.1080.10">
    <property type="entry name" value="Glutaconate Coenzyme A-transferase"/>
    <property type="match status" value="1"/>
</dbReference>
<keyword evidence="2" id="KW-0378">Hydrolase</keyword>
<dbReference type="AlphaFoldDB" id="A0A1I1WHC9"/>
<proteinExistence type="predicted"/>
<dbReference type="PANTHER" id="PTHR21432">
    <property type="entry name" value="ACETYL-COA HYDROLASE-RELATED"/>
    <property type="match status" value="1"/>
</dbReference>
<dbReference type="STRING" id="54.SAMN02745121_02358"/>
<dbReference type="GO" id="GO:0016787">
    <property type="term" value="F:hydrolase activity"/>
    <property type="evidence" value="ECO:0007669"/>
    <property type="project" value="UniProtKB-KW"/>
</dbReference>
<dbReference type="EMBL" id="FOMX01000006">
    <property type="protein sequence ID" value="SFD94547.1"/>
    <property type="molecule type" value="Genomic_DNA"/>
</dbReference>
<reference evidence="3" key="1">
    <citation type="submission" date="2016-10" db="EMBL/GenBank/DDBJ databases">
        <authorList>
            <person name="Varghese N."/>
            <person name="Submissions S."/>
        </authorList>
    </citation>
    <scope>NUCLEOTIDE SEQUENCE [LARGE SCALE GENOMIC DNA]</scope>
    <source>
        <strain evidence="3">ATCC 25963</strain>
    </source>
</reference>
<gene>
    <name evidence="2" type="ORF">SAMN02745121_02358</name>
</gene>
<dbReference type="RefSeq" id="WP_096326115.1">
    <property type="nucleotide sequence ID" value="NZ_FOMX01000006.1"/>
</dbReference>
<dbReference type="Proteomes" id="UP000199400">
    <property type="component" value="Unassembled WGS sequence"/>
</dbReference>
<dbReference type="GO" id="GO:0008775">
    <property type="term" value="F:acetate CoA-transferase activity"/>
    <property type="evidence" value="ECO:0007669"/>
    <property type="project" value="InterPro"/>
</dbReference>
<dbReference type="Pfam" id="PF13336">
    <property type="entry name" value="AcetylCoA_hyd_C"/>
    <property type="match status" value="1"/>
</dbReference>
<dbReference type="InterPro" id="IPR038460">
    <property type="entry name" value="AcetylCoA_hyd_C_sf"/>
</dbReference>
<dbReference type="InterPro" id="IPR026888">
    <property type="entry name" value="AcetylCoA_hyd_C"/>
</dbReference>
<feature type="domain" description="Acetyl-CoA hydrolase/transferase C-terminal" evidence="1">
    <location>
        <begin position="366"/>
        <end position="529"/>
    </location>
</feature>
<name>A0A1I1WHC9_9BACT</name>
<dbReference type="Gene3D" id="3.40.1080.20">
    <property type="entry name" value="Acetyl-CoA hydrolase/transferase C-terminal domain"/>
    <property type="match status" value="1"/>
</dbReference>
<organism evidence="2 3">
    <name type="scientific">Nannocystis exedens</name>
    <dbReference type="NCBI Taxonomy" id="54"/>
    <lineage>
        <taxon>Bacteria</taxon>
        <taxon>Pseudomonadati</taxon>
        <taxon>Myxococcota</taxon>
        <taxon>Polyangia</taxon>
        <taxon>Nannocystales</taxon>
        <taxon>Nannocystaceae</taxon>
        <taxon>Nannocystis</taxon>
    </lineage>
</organism>
<dbReference type="InterPro" id="IPR037171">
    <property type="entry name" value="NagB/RpiA_transferase-like"/>
</dbReference>
<dbReference type="Gene3D" id="3.30.750.70">
    <property type="entry name" value="4-hydroxybutyrate coenzyme like domains"/>
    <property type="match status" value="1"/>
</dbReference>
<dbReference type="GO" id="GO:0006083">
    <property type="term" value="P:acetate metabolic process"/>
    <property type="evidence" value="ECO:0007669"/>
    <property type="project" value="InterPro"/>
</dbReference>
<protein>
    <submittedName>
        <fullName evidence="2">Acyl-CoA hydrolase</fullName>
    </submittedName>
</protein>
<accession>A0A1I1WHC9</accession>
<dbReference type="InterPro" id="IPR046433">
    <property type="entry name" value="ActCoA_hydro"/>
</dbReference>
<evidence type="ECO:0000313" key="3">
    <source>
        <dbReference type="Proteomes" id="UP000199400"/>
    </source>
</evidence>
<sequence>MRPAPTFLASLDDAVDVLLARVPGPLHVGAPLGLGKPHRLLNALYHEIAADPARPLHLYTALSLDPPDPGDGLQARFLAPFVRRHFGEDFPRLAYVEDLRRDRLPPHVEVEEFYLQSGALLGSAAAQRRYTSLNYTHVARALAERGLNVIVQKVAREPGEAAPTRLSLSCNTDVTLDALDAVAARGGPRPLLVAEVDPALPWLGGSAAVPSEFFDLVVTPPGPYPPLFGLPRQPVGDADYAIGFHASTLVRDGGTLQIGIGALADALSHALVLRHTDNAAYRRILRALGSPRADDPALAPFAAGLYGCSEMVNEGFRRLVQVGVVRRKVVDDLALMRRLADGSADADDRTRLAREGEYLHGAFYLGSPEFYAWLRELPDDERRAIGMRRVSAINDLDGRDEPLKRLQRRDARFFNTCMMATALGAATSDALDGGRVVSGVGGQYNFVAMAHALPDARSVLMLRATRDSGGRTTSNVVWSYGHTTIPRHLRDVYVSEYGVADLRGRADEDCAVAMTAIADARFQAGLVAAAQANAKLRRSFEAPARWAENTPAALRERLAPHRAAGALPDYPLGSDFTPVEQRLAKALAWLKAHADHKLQIAVRAMTGAATEDGEALQRMQLDRPQGAQEWLLSRLLGLALRMTA</sequence>
<evidence type="ECO:0000259" key="1">
    <source>
        <dbReference type="Pfam" id="PF13336"/>
    </source>
</evidence>
<keyword evidence="3" id="KW-1185">Reference proteome</keyword>